<feature type="region of interest" description="Disordered" evidence="2">
    <location>
        <begin position="1990"/>
        <end position="2013"/>
    </location>
</feature>
<evidence type="ECO:0000256" key="1">
    <source>
        <dbReference type="SAM" id="Coils"/>
    </source>
</evidence>
<feature type="compositionally biased region" description="Acidic residues" evidence="2">
    <location>
        <begin position="2080"/>
        <end position="2089"/>
    </location>
</feature>
<feature type="coiled-coil region" evidence="1">
    <location>
        <begin position="1897"/>
        <end position="1931"/>
    </location>
</feature>
<feature type="compositionally biased region" description="Acidic residues" evidence="2">
    <location>
        <begin position="2060"/>
        <end position="2072"/>
    </location>
</feature>
<evidence type="ECO:0000313" key="3">
    <source>
        <dbReference type="EMBL" id="GMI16918.1"/>
    </source>
</evidence>
<sequence length="2581" mass="301965">MSSKEMERKLRLEWDARKKPPHQFTVERMQMILEKENERKMGDLDDDEEKTLGEKMSIIRRNKKNEISVGKAASTAVTVAKVVGKGTLALGGGIASIFEPGWRKTARRKKSHQKKIALAEKAERDIIDNRSGVRRQLKEHLKVEKTIVTVQRKAIALEEPTHGKAKELKVEQEVTERAKEMEEFLQRRDREQAEKDREKREKLDREEKEKNKIISERRNLAEKFWKEKEKEYHNDAMEVRRLKDEEVKRQQDQALQKDNEELEAREERRRQDQSQGPKFSTHVEFPNGKQLGVFSVPYGENDYASSYSGGNLSGVDDHTNDLFQKAQHTDYEERRTKLMDSQSQEGQKEDLYESLKTEIKQVQTEMENTQQLRSRLSTELEQNQQEMTQLLQEQAGPPRRDPTPDERMTAHMRKERARNLAAEISKLNRKELGLDEKLSSANNQSGRVAAKLSVLRTTNKKMLADLETFDNGFLPPPMIVGRQLNKTMDPFYANPERTYAEIQAHSKLEIIREKAKPAIAAHKEARQMEQGVWFANERLQNERVQVEGLLSRLAGASDRLKHARSKNLQADLIEAIHAFFDNQCKLNVVDEHHEGPLNWWQHRDPRLTFGIDQLWSNDEAIRQDEKIRAIKEQIAAQDLDESSMEFGSADSGEMDGGDNANSGMDVARMLAMHDISEEAFNNKIPAEDINKQGVGLGKEFAGNLMGLIELPKFSVWTIELLLVKRNPEREGGQGDPADWVTVKLGTNLKNVAEVTVARNVVDEETGEILIEVKHTVRCKELAYKFEFSSSSNDHDTHFVVERGYYSQKMIEPLETVDIETGRVISDYVKQVRIEEKQGKLRSSNLITELIAAEEDEGEFWDSGALFGVFQKSGGVKTTSRTNNMPGHGTTVGKRGQAAGGNSGYSSRYPKKIFIALVKEELERLRDEAIKEEKEKGIYAVAEEDIYKEPKKRLGMSKKQQREFTLQNSKRKYIIRKREKYQTQIQDAKKLKGAHIEIFDNGTQAWEHMKVIDCVIKWVENGTKPKIDHEVSRLNGSMDTIGEPFKTDLGKERFYVSKETTFDSEAQAKWLENEKLRKARLKDEKQRLKQAEREARRRREGREKERDAFEDARDRAVEKAREHAEVEANKVAKMKATKTEIQETVKSIYHELRVGITGEAQKVSMSQARREAERRWKMQYVKERVEETEAIWLAASEQRILEEKNKEIKEAEERAKKETEGRIAMEAAQEKDRAAIRERTSNLKSQIKIKDFHKAVNKAPMCEHMRVRHWGDCYGKGLRCLDCGLELTKSESKQEMGIGSGEDIDLVNDVNAHRANESSFRFKDGAHLRRVENERARLEKERREMKLQQNVFYDFEDQMAIYEFDRRHKIYFKEKGVVRQGVQWTETELQDLKEQQLLKIQDLDPLDQIQAKRDLELFYASFRPPTFRAEGIKRQAAFHDLLTTISRINSYRQRIRELKDYRVEIVAERGSRMMQLQYLHIQVFKLEVNLRQIGQDLQDAASRLQIREDTRITWQKVIEILKVAEHDKKMTDLARVGVEGNAEEAEDVVRDLADQVRAILRHRMKEERKTRALEERAKRARTKADELKETLKETQNMIDLMHYRVRGQLIPTRFGARRVLFYRELDKMLCVDFPVGGTTEEPAMKARLYVPIHESMDLERGWQQSNIVAMEREDNYCKAYYKKERQMMLDEQYQIAMEDRAMRELDELRRGLAREETLLYDNVVLAVSNARQFVKTRDGKKEIRKRVEEALVREERNRHLAVLQWTGIGKKPRPLKDYERVLFRMRMKRPLRKAFIVEMAKQSESETLSALSAERAKKATAQTFEFVMNEYIKEFMADLAGETIDAGMNSKDRAEANTGIVFAQPPHMQYDIYCVLRKWWMTKKADLKKMLETWGVRSAQDAERLEQAKREQAELEMDIERREKEAEERARQNDLCLLMAKEEAFSRRFYREELKQTLGERRLMVAEEQHMKIFMKEEQIEKEAAASKYNVYESSEDTGPSAKEKRRAELKKSGAERNRIKKEVELMKYEDELAGALRAAEKKAEQIEQLKAEMDLWGGAEDLDDLDDDDAEINSDISSEVSDDSQEAEEDKVARAKEEEVRKSLLTTDEEVAEDRGRRKKERLKRRRGKAKRRAEARREAAERRAAEEWERALQEAMVKHASREMEWMEEEEEAKEVEKELFTHQTNCNKLKLYGQSKGKEELRMKAVARKKREHSDQCVEANDKAETWRKRCKYVETKRHKNYEHMVEQTLFMDTDAITKFHQRWETNKLHHKLHNLYFRTLAIIIANKAEIVAGERRMMRVQELLLSNQVDTDTKVKNMEDLWRNHNRESLMRLYRSGLGQKIFQKSRKKMLTLVFQGWVRYWLWHKGHKEAFELKFTMIKQELDLKRLYPETRDELERREYGVTKNGKDKVPTVRKTILQKHKARPIHCRYCQEFYIEEHNNNVACAYHPGEYRVSCPKTCPGFSDPKMVTTKCMSHRCKRWTCCDVREEGLFGRNGCEMRSHMPPPNGDPDYSEKVRVINKADKEVLDKLDLDLEAVRGQNHILEAFKIKSDQLKEISDSLIEERKVVKRYEKLKFV</sequence>
<organism evidence="3 4">
    <name type="scientific">Triparma laevis f. longispina</name>
    <dbReference type="NCBI Taxonomy" id="1714387"/>
    <lineage>
        <taxon>Eukaryota</taxon>
        <taxon>Sar</taxon>
        <taxon>Stramenopiles</taxon>
        <taxon>Ochrophyta</taxon>
        <taxon>Bolidophyceae</taxon>
        <taxon>Parmales</taxon>
        <taxon>Triparmaceae</taxon>
        <taxon>Triparma</taxon>
    </lineage>
</organism>
<feature type="coiled-coil region" evidence="1">
    <location>
        <begin position="1562"/>
        <end position="1596"/>
    </location>
</feature>
<evidence type="ECO:0000313" key="4">
    <source>
        <dbReference type="Proteomes" id="UP001165122"/>
    </source>
</evidence>
<evidence type="ECO:0000256" key="2">
    <source>
        <dbReference type="SAM" id="MobiDB-lite"/>
    </source>
</evidence>
<dbReference type="Proteomes" id="UP001165122">
    <property type="component" value="Unassembled WGS sequence"/>
</dbReference>
<feature type="coiled-coil region" evidence="1">
    <location>
        <begin position="1193"/>
        <end position="1220"/>
    </location>
</feature>
<accession>A0A9W7FRG5</accession>
<feature type="compositionally biased region" description="Basic and acidic residues" evidence="2">
    <location>
        <begin position="2090"/>
        <end position="2102"/>
    </location>
</feature>
<name>A0A9W7FRG5_9STRA</name>
<feature type="compositionally biased region" description="Basic and acidic residues" evidence="2">
    <location>
        <begin position="2001"/>
        <end position="2013"/>
    </location>
</feature>
<feature type="coiled-coil region" evidence="1">
    <location>
        <begin position="352"/>
        <end position="393"/>
    </location>
</feature>
<feature type="region of interest" description="Disordered" evidence="2">
    <location>
        <begin position="877"/>
        <end position="903"/>
    </location>
</feature>
<feature type="region of interest" description="Disordered" evidence="2">
    <location>
        <begin position="235"/>
        <end position="290"/>
    </location>
</feature>
<proteinExistence type="predicted"/>
<reference evidence="4" key="1">
    <citation type="journal article" date="2023" name="Commun. Biol.">
        <title>Genome analysis of Parmales, the sister group of diatoms, reveals the evolutionary specialization of diatoms from phago-mixotrophs to photoautotrophs.</title>
        <authorList>
            <person name="Ban H."/>
            <person name="Sato S."/>
            <person name="Yoshikawa S."/>
            <person name="Yamada K."/>
            <person name="Nakamura Y."/>
            <person name="Ichinomiya M."/>
            <person name="Sato N."/>
            <person name="Blanc-Mathieu R."/>
            <person name="Endo H."/>
            <person name="Kuwata A."/>
            <person name="Ogata H."/>
        </authorList>
    </citation>
    <scope>NUCLEOTIDE SEQUENCE [LARGE SCALE GENOMIC DNA]</scope>
    <source>
        <strain evidence="4">NIES 3700</strain>
    </source>
</reference>
<keyword evidence="1" id="KW-0175">Coiled coil</keyword>
<feature type="region of interest" description="Disordered" evidence="2">
    <location>
        <begin position="2059"/>
        <end position="2138"/>
    </location>
</feature>
<feature type="region of interest" description="Disordered" evidence="2">
    <location>
        <begin position="179"/>
        <end position="212"/>
    </location>
</feature>
<keyword evidence="4" id="KW-1185">Reference proteome</keyword>
<feature type="compositionally biased region" description="Basic residues" evidence="2">
    <location>
        <begin position="2117"/>
        <end position="2135"/>
    </location>
</feature>
<feature type="region of interest" description="Disordered" evidence="2">
    <location>
        <begin position="1081"/>
        <end position="1114"/>
    </location>
</feature>
<feature type="compositionally biased region" description="Basic and acidic residues" evidence="2">
    <location>
        <begin position="235"/>
        <end position="259"/>
    </location>
</feature>
<protein>
    <submittedName>
        <fullName evidence="3">Uncharacterized protein</fullName>
    </submittedName>
</protein>
<comment type="caution">
    <text evidence="3">The sequence shown here is derived from an EMBL/GenBank/DDBJ whole genome shotgun (WGS) entry which is preliminary data.</text>
</comment>
<dbReference type="EMBL" id="BRXW01000270">
    <property type="protein sequence ID" value="GMI16918.1"/>
    <property type="molecule type" value="Genomic_DNA"/>
</dbReference>
<gene>
    <name evidence="3" type="ORF">TrLO_g7080</name>
</gene>
<dbReference type="OrthoDB" id="192163at2759"/>